<sequence>VGLDLLTLAFVRPAIDWHAIAPELVLLTVGCLITLVDIVFLEKARPFTAALAGLGLLATAVPLLTLAVDGTDRVMFDGAYVVDEFSLVMKALFLLAGYVVVLLSTNYVAEGDYWENEYYGLLLASLMGMVMMASARDLVSIFVALELLSIPAYLLVAWRKRDLHSTEAGLKYYLMGVFASAVMLYGMSLLYGVGGSTLLADIGSSLAAAGTSNAVVTMGIVFVVAGFAFKVSAVPFHTWAPDVYEGAPTPVTAFLSVASKAAGFVALLALVFVGFYARSEVWEPLVWILAALSMTVGNLVALRQTNVVRLMAYSGIAQTGFMIAPLAVAGHGLANGDQALSAVVTYLVIYTAMNLGAFTVIIALARRTGSADVTSFAGAFQFAPGLTVAMSIFLFSLAGIPPLGGWFAKFEVFRVLATAGEPWGYVLAVVGAVNSVIALYYYASLARRMWADDPVDGDLGPVPVTPSLVSALTLCGVVTLAFGVVPQLVARFTDVSLLALGG</sequence>
<keyword evidence="2 5" id="KW-0812">Transmembrane</keyword>
<protein>
    <recommendedName>
        <fullName evidence="6">NADH:quinone oxidoreductase/Mrp antiporter transmembrane domain-containing protein</fullName>
    </recommendedName>
</protein>
<name>A0A381SW42_9ZZZZ</name>
<dbReference type="EMBL" id="UINC01003663">
    <property type="protein sequence ID" value="SVA08245.1"/>
    <property type="molecule type" value="Genomic_DNA"/>
</dbReference>
<feature type="transmembrane region" description="Helical" evidence="5">
    <location>
        <begin position="118"/>
        <end position="135"/>
    </location>
</feature>
<reference evidence="7" key="1">
    <citation type="submission" date="2018-05" db="EMBL/GenBank/DDBJ databases">
        <authorList>
            <person name="Lanie J.A."/>
            <person name="Ng W.-L."/>
            <person name="Kazmierczak K.M."/>
            <person name="Andrzejewski T.M."/>
            <person name="Davidsen T.M."/>
            <person name="Wayne K.J."/>
            <person name="Tettelin H."/>
            <person name="Glass J.I."/>
            <person name="Rusch D."/>
            <person name="Podicherti R."/>
            <person name="Tsui H.-C.T."/>
            <person name="Winkler M.E."/>
        </authorList>
    </citation>
    <scope>NUCLEOTIDE SEQUENCE</scope>
</reference>
<feature type="transmembrane region" description="Helical" evidence="5">
    <location>
        <begin position="285"/>
        <end position="303"/>
    </location>
</feature>
<comment type="subcellular location">
    <subcellularLocation>
        <location evidence="1">Membrane</location>
        <topology evidence="1">Multi-pass membrane protein</topology>
    </subcellularLocation>
</comment>
<dbReference type="GO" id="GO:0008137">
    <property type="term" value="F:NADH dehydrogenase (ubiquinone) activity"/>
    <property type="evidence" value="ECO:0007669"/>
    <property type="project" value="InterPro"/>
</dbReference>
<dbReference type="NCBIfam" id="TIGR01770">
    <property type="entry name" value="NDH_I_N"/>
    <property type="match status" value="1"/>
</dbReference>
<feature type="domain" description="NADH:quinone oxidoreductase/Mrp antiporter transmembrane" evidence="6">
    <location>
        <begin position="135"/>
        <end position="433"/>
    </location>
</feature>
<feature type="transmembrane region" description="Helical" evidence="5">
    <location>
        <begin position="339"/>
        <end position="364"/>
    </location>
</feature>
<feature type="transmembrane region" description="Helical" evidence="5">
    <location>
        <begin position="206"/>
        <end position="229"/>
    </location>
</feature>
<evidence type="ECO:0000256" key="4">
    <source>
        <dbReference type="ARBA" id="ARBA00023136"/>
    </source>
</evidence>
<dbReference type="GO" id="GO:0042773">
    <property type="term" value="P:ATP synthesis coupled electron transport"/>
    <property type="evidence" value="ECO:0007669"/>
    <property type="project" value="InterPro"/>
</dbReference>
<feature type="transmembrane region" description="Helical" evidence="5">
    <location>
        <begin position="310"/>
        <end position="333"/>
    </location>
</feature>
<evidence type="ECO:0000259" key="6">
    <source>
        <dbReference type="Pfam" id="PF00361"/>
    </source>
</evidence>
<keyword evidence="3 5" id="KW-1133">Transmembrane helix</keyword>
<dbReference type="PANTHER" id="PTHR22773">
    <property type="entry name" value="NADH DEHYDROGENASE"/>
    <property type="match status" value="1"/>
</dbReference>
<feature type="transmembrane region" description="Helical" evidence="5">
    <location>
        <begin position="47"/>
        <end position="67"/>
    </location>
</feature>
<dbReference type="InterPro" id="IPR001750">
    <property type="entry name" value="ND/Mrp_TM"/>
</dbReference>
<dbReference type="Pfam" id="PF00361">
    <property type="entry name" value="Proton_antipo_M"/>
    <property type="match status" value="1"/>
</dbReference>
<dbReference type="HAMAP" id="MF_00445">
    <property type="entry name" value="NDH1_NuoN_1"/>
    <property type="match status" value="1"/>
</dbReference>
<feature type="transmembrane region" description="Helical" evidence="5">
    <location>
        <begin position="261"/>
        <end position="279"/>
    </location>
</feature>
<dbReference type="GO" id="GO:0016020">
    <property type="term" value="C:membrane"/>
    <property type="evidence" value="ECO:0007669"/>
    <property type="project" value="UniProtKB-SubCell"/>
</dbReference>
<feature type="transmembrane region" description="Helical" evidence="5">
    <location>
        <begin position="423"/>
        <end position="443"/>
    </location>
</feature>
<accession>A0A381SW42</accession>
<evidence type="ECO:0000256" key="3">
    <source>
        <dbReference type="ARBA" id="ARBA00022989"/>
    </source>
</evidence>
<dbReference type="PRINTS" id="PR01434">
    <property type="entry name" value="NADHDHGNASE5"/>
</dbReference>
<keyword evidence="4 5" id="KW-0472">Membrane</keyword>
<feature type="transmembrane region" description="Helical" evidence="5">
    <location>
        <begin position="141"/>
        <end position="158"/>
    </location>
</feature>
<dbReference type="AlphaFoldDB" id="A0A381SW42"/>
<feature type="transmembrane region" description="Helical" evidence="5">
    <location>
        <begin position="20"/>
        <end position="40"/>
    </location>
</feature>
<organism evidence="7">
    <name type="scientific">marine metagenome</name>
    <dbReference type="NCBI Taxonomy" id="408172"/>
    <lineage>
        <taxon>unclassified sequences</taxon>
        <taxon>metagenomes</taxon>
        <taxon>ecological metagenomes</taxon>
    </lineage>
</organism>
<feature type="transmembrane region" description="Helical" evidence="5">
    <location>
        <begin position="170"/>
        <end position="194"/>
    </location>
</feature>
<feature type="transmembrane region" description="Helical" evidence="5">
    <location>
        <begin position="376"/>
        <end position="403"/>
    </location>
</feature>
<feature type="non-terminal residue" evidence="7">
    <location>
        <position position="1"/>
    </location>
</feature>
<evidence type="ECO:0000256" key="5">
    <source>
        <dbReference type="SAM" id="Phobius"/>
    </source>
</evidence>
<proteinExistence type="inferred from homology"/>
<evidence type="ECO:0000256" key="2">
    <source>
        <dbReference type="ARBA" id="ARBA00022692"/>
    </source>
</evidence>
<gene>
    <name evidence="7" type="ORF">METZ01_LOCUS61099</name>
</gene>
<evidence type="ECO:0000313" key="7">
    <source>
        <dbReference type="EMBL" id="SVA08245.1"/>
    </source>
</evidence>
<feature type="transmembrane region" description="Helical" evidence="5">
    <location>
        <begin position="87"/>
        <end position="109"/>
    </location>
</feature>
<evidence type="ECO:0000256" key="1">
    <source>
        <dbReference type="ARBA" id="ARBA00004141"/>
    </source>
</evidence>
<dbReference type="InterPro" id="IPR010096">
    <property type="entry name" value="NADH-Q_OxRdtase_suN/2"/>
</dbReference>